<dbReference type="GO" id="GO:0031201">
    <property type="term" value="C:SNARE complex"/>
    <property type="evidence" value="ECO:0007669"/>
    <property type="project" value="TreeGrafter"/>
</dbReference>
<evidence type="ECO:0008006" key="7">
    <source>
        <dbReference type="Google" id="ProtNLM"/>
    </source>
</evidence>
<dbReference type="GO" id="GO:0019905">
    <property type="term" value="F:syntaxin binding"/>
    <property type="evidence" value="ECO:0007669"/>
    <property type="project" value="TreeGrafter"/>
</dbReference>
<dbReference type="PANTHER" id="PTHR13768:SF8">
    <property type="entry name" value="ALPHA-SOLUBLE NSF ATTACHMENT PROTEIN"/>
    <property type="match status" value="1"/>
</dbReference>
<comment type="caution">
    <text evidence="5">The sequence shown here is derived from an EMBL/GenBank/DDBJ whole genome shotgun (WGS) entry which is preliminary data.</text>
</comment>
<dbReference type="AlphaFoldDB" id="A0A834ZAT4"/>
<dbReference type="CDD" id="cd15832">
    <property type="entry name" value="SNAP"/>
    <property type="match status" value="1"/>
</dbReference>
<evidence type="ECO:0000313" key="5">
    <source>
        <dbReference type="EMBL" id="KAF8402540.1"/>
    </source>
</evidence>
<dbReference type="InterPro" id="IPR000744">
    <property type="entry name" value="NSF_attach"/>
</dbReference>
<dbReference type="GO" id="GO:0005483">
    <property type="term" value="F:soluble NSF attachment protein activity"/>
    <property type="evidence" value="ECO:0007669"/>
    <property type="project" value="TreeGrafter"/>
</dbReference>
<dbReference type="SUPFAM" id="SSF48452">
    <property type="entry name" value="TPR-like"/>
    <property type="match status" value="1"/>
</dbReference>
<dbReference type="PRINTS" id="PR00448">
    <property type="entry name" value="NSFATTACHMNT"/>
</dbReference>
<dbReference type="Proteomes" id="UP000655225">
    <property type="component" value="Unassembled WGS sequence"/>
</dbReference>
<keyword evidence="4" id="KW-0931">ER-Golgi transport</keyword>
<evidence type="ECO:0000313" key="6">
    <source>
        <dbReference type="Proteomes" id="UP000655225"/>
    </source>
</evidence>
<comment type="function">
    <text evidence="4">Required for vesicular transport between the endoplasmic reticulum and the Golgi apparatus.</text>
</comment>
<keyword evidence="4" id="KW-0472">Membrane</keyword>
<evidence type="ECO:0000256" key="3">
    <source>
        <dbReference type="ARBA" id="ARBA00022927"/>
    </source>
</evidence>
<protein>
    <recommendedName>
        <fullName evidence="7">Alpha-SNAP</fullName>
    </recommendedName>
</protein>
<dbReference type="GO" id="GO:0035494">
    <property type="term" value="P:SNARE complex disassembly"/>
    <property type="evidence" value="ECO:0007669"/>
    <property type="project" value="TreeGrafter"/>
</dbReference>
<comment type="similarity">
    <text evidence="1 4">Belongs to the SNAP family.</text>
</comment>
<keyword evidence="2 4" id="KW-0813">Transport</keyword>
<dbReference type="GO" id="GO:0005774">
    <property type="term" value="C:vacuolar membrane"/>
    <property type="evidence" value="ECO:0007669"/>
    <property type="project" value="TreeGrafter"/>
</dbReference>
<comment type="subcellular location">
    <subcellularLocation>
        <location evidence="4">Membrane</location>
        <topology evidence="4">Peripheral membrane protein</topology>
    </subcellularLocation>
</comment>
<gene>
    <name evidence="5" type="ORF">HHK36_010625</name>
</gene>
<accession>A0A834ZAT4</accession>
<dbReference type="PANTHER" id="PTHR13768">
    <property type="entry name" value="SOLUBLE NSF ATTACHMENT PROTEIN SNAP"/>
    <property type="match status" value="1"/>
</dbReference>
<proteinExistence type="inferred from homology"/>
<sequence>MAGVFSVPNMKTLQIYTIKLRIASNLPNLLGGVKWNGLETRWIDNSITPQLDSKHEAAQAYVDAAKCFKKTSAKEAISCLEQAVNLYTEIGRFNMAARYCKEIGELYELEHNFERAIVYFERSADLFQSEEVTSSANQCKQKVAEFSAQLEQIMEEEPPLLNCEEIDIIITEEEMRWANRGNKAFGANRENKAFEGTNYGNVDWREFEDDDETQPRNKLMCRYPKAVEIYEEIARKSLNNNLLKYGVKGHLLNAGLCQLCRGDVVAITNSLERYQELDPTFSGTREYKFLADLAAAIDEEDIARFTDVVKEFDSMTRLDAWKTTLLLRAKESLKAKELEEDDLT</sequence>
<keyword evidence="6" id="KW-1185">Reference proteome</keyword>
<reference evidence="5 6" key="1">
    <citation type="submission" date="2020-04" db="EMBL/GenBank/DDBJ databases">
        <title>Plant Genome Project.</title>
        <authorList>
            <person name="Zhang R.-G."/>
        </authorList>
    </citation>
    <scope>NUCLEOTIDE SEQUENCE [LARGE SCALE GENOMIC DNA]</scope>
    <source>
        <strain evidence="5">YNK0</strain>
        <tissue evidence="5">Leaf</tissue>
    </source>
</reference>
<dbReference type="EMBL" id="JABCRI010000007">
    <property type="protein sequence ID" value="KAF8402540.1"/>
    <property type="molecule type" value="Genomic_DNA"/>
</dbReference>
<name>A0A834ZAT4_TETSI</name>
<dbReference type="OrthoDB" id="9984275at2759"/>
<dbReference type="InterPro" id="IPR011990">
    <property type="entry name" value="TPR-like_helical_dom_sf"/>
</dbReference>
<dbReference type="Gene3D" id="1.25.40.10">
    <property type="entry name" value="Tetratricopeptide repeat domain"/>
    <property type="match status" value="2"/>
</dbReference>
<evidence type="ECO:0000256" key="4">
    <source>
        <dbReference type="RuleBase" id="RU367013"/>
    </source>
</evidence>
<organism evidence="5 6">
    <name type="scientific">Tetracentron sinense</name>
    <name type="common">Spur-leaf</name>
    <dbReference type="NCBI Taxonomy" id="13715"/>
    <lineage>
        <taxon>Eukaryota</taxon>
        <taxon>Viridiplantae</taxon>
        <taxon>Streptophyta</taxon>
        <taxon>Embryophyta</taxon>
        <taxon>Tracheophyta</taxon>
        <taxon>Spermatophyta</taxon>
        <taxon>Magnoliopsida</taxon>
        <taxon>Trochodendrales</taxon>
        <taxon>Trochodendraceae</taxon>
        <taxon>Tetracentron</taxon>
    </lineage>
</organism>
<dbReference type="GO" id="GO:0006886">
    <property type="term" value="P:intracellular protein transport"/>
    <property type="evidence" value="ECO:0007669"/>
    <property type="project" value="UniProtKB-UniRule"/>
</dbReference>
<dbReference type="OMA" id="NWNAAGD"/>
<keyword evidence="3 4" id="KW-0653">Protein transport</keyword>
<evidence type="ECO:0000256" key="2">
    <source>
        <dbReference type="ARBA" id="ARBA00022448"/>
    </source>
</evidence>
<dbReference type="Pfam" id="PF14938">
    <property type="entry name" value="SNAP"/>
    <property type="match status" value="2"/>
</dbReference>
<evidence type="ECO:0000256" key="1">
    <source>
        <dbReference type="ARBA" id="ARBA00010050"/>
    </source>
</evidence>